<evidence type="ECO:0000256" key="1">
    <source>
        <dbReference type="SAM" id="SignalP"/>
    </source>
</evidence>
<dbReference type="PATRIC" id="fig|76936.10.peg.1084"/>
<dbReference type="Gene3D" id="2.30.30.760">
    <property type="match status" value="1"/>
</dbReference>
<organism evidence="3 4">
    <name type="scientific">Helicobacter typhlonius</name>
    <dbReference type="NCBI Taxonomy" id="76936"/>
    <lineage>
        <taxon>Bacteria</taxon>
        <taxon>Pseudomonadati</taxon>
        <taxon>Campylobacterota</taxon>
        <taxon>Epsilonproteobacteria</taxon>
        <taxon>Campylobacterales</taxon>
        <taxon>Helicobacteraceae</taxon>
        <taxon>Helicobacter</taxon>
    </lineage>
</organism>
<feature type="signal peptide" evidence="1">
    <location>
        <begin position="1"/>
        <end position="34"/>
    </location>
</feature>
<dbReference type="InterPro" id="IPR017585">
    <property type="entry name" value="SAF_FlgA"/>
</dbReference>
<dbReference type="AlphaFoldDB" id="A0A0S4PVS3"/>
<keyword evidence="3" id="KW-0282">Flagellum</keyword>
<dbReference type="NCBIfam" id="TIGR03170">
    <property type="entry name" value="flgA_cterm"/>
    <property type="match status" value="1"/>
</dbReference>
<sequence>MCILQIPKKVGFMKKFLFTAIFSAFGIFCAALYADDVYIPDSKLHLAKNYKVHNSDIYSTDMFPRIDKRFKIATLPADKFSLKLKSVDIKLIFMRYGYEIVSFESEWVEFTFVSDMRENEALDFIKKMYIEYYGERLKIENLLVRPLLNMPKDYEVVGYELPEVMLKKHSGTLNLKYRTPPSTQIKKLTFLYRIDGNLQVLQSTKNISVNEVLDRHNTRIDNIAFTRVGADYIGINDLNKSSAKSFIRANTSITRDKIKPKVIVKKGEKIRALAQENGISMEVVLEARQNGAYDEVINAQNPTSGKILRVRVIDEGRGEII</sequence>
<dbReference type="Pfam" id="PF13144">
    <property type="entry name" value="ChapFlgA"/>
    <property type="match status" value="1"/>
</dbReference>
<protein>
    <submittedName>
        <fullName evidence="3">Flagellar basal-body P-ring formation protein FlgA</fullName>
    </submittedName>
</protein>
<dbReference type="GO" id="GO:0044780">
    <property type="term" value="P:bacterial-type flagellum assembly"/>
    <property type="evidence" value="ECO:0007669"/>
    <property type="project" value="InterPro"/>
</dbReference>
<proteinExistence type="predicted"/>
<feature type="chain" id="PRO_5006625961" evidence="1">
    <location>
        <begin position="35"/>
        <end position="321"/>
    </location>
</feature>
<name>A0A0S4PVS3_9HELI</name>
<keyword evidence="3" id="KW-0966">Cell projection</keyword>
<dbReference type="KEGG" id="hty:BN2458_PEG1109"/>
<gene>
    <name evidence="3" type="ORF">BN2458_PEG1109</name>
</gene>
<reference evidence="4" key="1">
    <citation type="submission" date="2015-11" db="EMBL/GenBank/DDBJ databases">
        <authorList>
            <person name="Anvar S.Y."/>
        </authorList>
    </citation>
    <scope>NUCLEOTIDE SEQUENCE [LARGE SCALE GENOMIC DNA]</scope>
</reference>
<evidence type="ECO:0000259" key="2">
    <source>
        <dbReference type="Pfam" id="PF13144"/>
    </source>
</evidence>
<evidence type="ECO:0000313" key="3">
    <source>
        <dbReference type="EMBL" id="CUU39994.1"/>
    </source>
</evidence>
<dbReference type="PANTHER" id="PTHR36307">
    <property type="entry name" value="FLAGELLA BASAL BODY P-RING FORMATION PROTEIN FLGA"/>
    <property type="match status" value="1"/>
</dbReference>
<dbReference type="PANTHER" id="PTHR36307:SF1">
    <property type="entry name" value="FLAGELLA BASAL BODY P-RING FORMATION PROTEIN FLGA"/>
    <property type="match status" value="1"/>
</dbReference>
<dbReference type="EMBL" id="LN907858">
    <property type="protein sequence ID" value="CUU39994.1"/>
    <property type="molecule type" value="Genomic_DNA"/>
</dbReference>
<keyword evidence="1" id="KW-0732">Signal</keyword>
<keyword evidence="3" id="KW-0969">Cilium</keyword>
<dbReference type="Proteomes" id="UP000064525">
    <property type="component" value="Chromosome I"/>
</dbReference>
<evidence type="ECO:0000313" key="4">
    <source>
        <dbReference type="Proteomes" id="UP000064525"/>
    </source>
</evidence>
<accession>A0A0S4PVS3</accession>
<dbReference type="InterPro" id="IPR039246">
    <property type="entry name" value="Flagellar_FlgA"/>
</dbReference>
<feature type="domain" description="Flagella basal body P-ring formation protein FlgA SAF" evidence="2">
    <location>
        <begin position="199"/>
        <end position="320"/>
    </location>
</feature>